<dbReference type="InterPro" id="IPR053158">
    <property type="entry name" value="CapK_Type1_Caps_Biosynth"/>
</dbReference>
<evidence type="ECO:0000313" key="1">
    <source>
        <dbReference type="EMBL" id="MFH5232754.1"/>
    </source>
</evidence>
<accession>A0ABW7KCB3</accession>
<dbReference type="InterPro" id="IPR042099">
    <property type="entry name" value="ANL_N_sf"/>
</dbReference>
<keyword evidence="1" id="KW-0436">Ligase</keyword>
<evidence type="ECO:0000313" key="3">
    <source>
        <dbReference type="Proteomes" id="UP001609176"/>
    </source>
</evidence>
<dbReference type="PANTHER" id="PTHR36932:SF1">
    <property type="entry name" value="CAPSULAR POLYSACCHARIDE BIOSYNTHESIS PROTEIN"/>
    <property type="match status" value="1"/>
</dbReference>
<reference evidence="3 4" key="1">
    <citation type="submission" date="2024-10" db="EMBL/GenBank/DDBJ databases">
        <authorList>
            <person name="Riesco R."/>
        </authorList>
    </citation>
    <scope>NUCLEOTIDE SEQUENCE [LARGE SCALE GENOMIC DNA]</scope>
    <source>
        <strain evidence="2 3">NCIMB 15448</strain>
        <strain evidence="1 4">NCIMB 15450</strain>
    </source>
</reference>
<dbReference type="RefSeq" id="WP_395125217.1">
    <property type="nucleotide sequence ID" value="NZ_JBIMSN010000158.1"/>
</dbReference>
<gene>
    <name evidence="2" type="ORF">ACHIPV_17595</name>
    <name evidence="1" type="ORF">ACHIRB_29920</name>
</gene>
<keyword evidence="4" id="KW-1185">Reference proteome</keyword>
<dbReference type="Gene3D" id="3.40.50.12780">
    <property type="entry name" value="N-terminal domain of ligase-like"/>
    <property type="match status" value="1"/>
</dbReference>
<evidence type="ECO:0000313" key="4">
    <source>
        <dbReference type="Proteomes" id="UP001609219"/>
    </source>
</evidence>
<dbReference type="Proteomes" id="UP001609176">
    <property type="component" value="Unassembled WGS sequence"/>
</dbReference>
<dbReference type="GO" id="GO:0016874">
    <property type="term" value="F:ligase activity"/>
    <property type="evidence" value="ECO:0007669"/>
    <property type="project" value="UniProtKB-KW"/>
</dbReference>
<dbReference type="EMBL" id="JBIMSN010000158">
    <property type="protein sequence ID" value="MFH5232754.1"/>
    <property type="molecule type" value="Genomic_DNA"/>
</dbReference>
<proteinExistence type="predicted"/>
<name>A0ABW7KCB3_9NOCA</name>
<sequence length="448" mass="49209">MTPPGGAKSLKHRIRRAHPLRFPMRRTLDALDHADATRIKGFQEKRLRALVRVAAARAPFYREYFRTSGIDPRDIRTLEDLALLPLISRTDLAERAEDFLVYPRKLMWAARSSGTSGAPIASYRTMGSSVYELSVLERQWGWFGLPADSKRVVLRGSDFAADQDGKPTQLLPGARQLMVSSFHLTPEHLGDILDEIRRFAPDAIEGWPSSIALLAALLREQGEKVPVTAIITSSEVMTPGQIALMRDVFAGPIVDHYGQTERVTMAGSCEAGSFHVFPDYGIVELHPVDGSDTRWEIVGTALHNWGFPLFRYRTGDEVGPAATGPCACGRSYELLGAIDGRVEDSFTAADGRLLPLPSTIIDDLDGLREAQIAQLAPGRFEVRVVPGDGYDADATMAHARRNVDRMFGADQILTLKEFDRLQRPASGKLKSAVVENAVPTPTSGPVPE</sequence>
<evidence type="ECO:0000313" key="2">
    <source>
        <dbReference type="EMBL" id="MFH5243675.1"/>
    </source>
</evidence>
<comment type="caution">
    <text evidence="1">The sequence shown here is derived from an EMBL/GenBank/DDBJ whole genome shotgun (WGS) entry which is preliminary data.</text>
</comment>
<dbReference type="Proteomes" id="UP001609219">
    <property type="component" value="Unassembled WGS sequence"/>
</dbReference>
<dbReference type="PANTHER" id="PTHR36932">
    <property type="entry name" value="CAPSULAR POLYSACCHARIDE BIOSYNTHESIS PROTEIN"/>
    <property type="match status" value="1"/>
</dbReference>
<organism evidence="1 4">
    <name type="scientific">Antrihabitans spumae</name>
    <dbReference type="NCBI Taxonomy" id="3373370"/>
    <lineage>
        <taxon>Bacteria</taxon>
        <taxon>Bacillati</taxon>
        <taxon>Actinomycetota</taxon>
        <taxon>Actinomycetes</taxon>
        <taxon>Mycobacteriales</taxon>
        <taxon>Nocardiaceae</taxon>
        <taxon>Antrihabitans</taxon>
    </lineage>
</organism>
<protein>
    <submittedName>
        <fullName evidence="1">Phenylacetate--CoA ligase family protein</fullName>
    </submittedName>
</protein>
<dbReference type="EMBL" id="JBIMSP010000029">
    <property type="protein sequence ID" value="MFH5243675.1"/>
    <property type="molecule type" value="Genomic_DNA"/>
</dbReference>
<dbReference type="SUPFAM" id="SSF56801">
    <property type="entry name" value="Acetyl-CoA synthetase-like"/>
    <property type="match status" value="1"/>
</dbReference>